<keyword evidence="2" id="KW-1133">Transmembrane helix</keyword>
<comment type="caution">
    <text evidence="4">The sequence shown here is derived from an EMBL/GenBank/DDBJ whole genome shotgun (WGS) entry which is preliminary data.</text>
</comment>
<dbReference type="InterPro" id="IPR052901">
    <property type="entry name" value="Bact_TGase-like"/>
</dbReference>
<evidence type="ECO:0000256" key="2">
    <source>
        <dbReference type="SAM" id="Phobius"/>
    </source>
</evidence>
<evidence type="ECO:0000259" key="3">
    <source>
        <dbReference type="SMART" id="SM00460"/>
    </source>
</evidence>
<dbReference type="Proteomes" id="UP001145094">
    <property type="component" value="Unassembled WGS sequence"/>
</dbReference>
<feature type="transmembrane region" description="Helical" evidence="2">
    <location>
        <begin position="134"/>
        <end position="153"/>
    </location>
</feature>
<keyword evidence="2" id="KW-0472">Membrane</keyword>
<evidence type="ECO:0000256" key="1">
    <source>
        <dbReference type="SAM" id="MobiDB-lite"/>
    </source>
</evidence>
<dbReference type="Pfam" id="PF11992">
    <property type="entry name" value="TgpA_N"/>
    <property type="match status" value="1"/>
</dbReference>
<dbReference type="InterPro" id="IPR038765">
    <property type="entry name" value="Papain-like_cys_pep_sf"/>
</dbReference>
<organism evidence="4 5">
    <name type="scientific">Sellimonas catena</name>
    <dbReference type="NCBI Taxonomy" id="2994035"/>
    <lineage>
        <taxon>Bacteria</taxon>
        <taxon>Bacillati</taxon>
        <taxon>Bacillota</taxon>
        <taxon>Clostridia</taxon>
        <taxon>Lachnospirales</taxon>
        <taxon>Lachnospiraceae</taxon>
        <taxon>Sellimonas</taxon>
    </lineage>
</organism>
<dbReference type="RefSeq" id="WP_281844875.1">
    <property type="nucleotide sequence ID" value="NZ_BSCH01000007.1"/>
</dbReference>
<dbReference type="Gene3D" id="3.10.620.30">
    <property type="match status" value="1"/>
</dbReference>
<reference evidence="4" key="3">
    <citation type="journal article" date="2023" name="Int. J. Syst. Evol. Microbiol.">
        <title>Sellimonas catena sp. nov., isolated from human faeces.</title>
        <authorList>
            <person name="Hisatomi A."/>
            <person name="Ohkuma M."/>
            <person name="Sakamoto M."/>
        </authorList>
    </citation>
    <scope>NUCLEOTIDE SEQUENCE</scope>
    <source>
        <strain evidence="4">18CBH55</strain>
    </source>
</reference>
<dbReference type="InterPro" id="IPR002931">
    <property type="entry name" value="Transglutaminase-like"/>
</dbReference>
<keyword evidence="2" id="KW-0812">Transmembrane</keyword>
<gene>
    <name evidence="4" type="ORF">Selli2_13070</name>
</gene>
<feature type="compositionally biased region" description="Acidic residues" evidence="1">
    <location>
        <begin position="561"/>
        <end position="578"/>
    </location>
</feature>
<feature type="transmembrane region" description="Helical" evidence="2">
    <location>
        <begin position="59"/>
        <end position="79"/>
    </location>
</feature>
<feature type="region of interest" description="Disordered" evidence="1">
    <location>
        <begin position="544"/>
        <end position="578"/>
    </location>
</feature>
<feature type="transmembrane region" description="Helical" evidence="2">
    <location>
        <begin position="173"/>
        <end position="194"/>
    </location>
</feature>
<sequence>MKKHILACLDWLCYLAGIYGVFFFLCTLEDFSFQRQAVGIVTFLAASAFWILKNQKKKTALIMAVFLILFVAGCAMTYGQRALLFHTWCALLIMLVVCMLIWIFFVFTRNRILLNLITTVMILAPPFLGGTQSTLSVILLLLFQVMFTASALIGRGWKKEHTSPDPHMNRHILALTGGCCLGLLLIASCTSLLFEEELFSFAYQAEGGISRSLQELSGRTDPISSGGEISRGNNYRTGEVQMEVHVSRLPEETLYLKGFTGDTYTGNRWEPVGNEEELFDDIEKQMGWDGWSRWIHDMLENGPFTYFSSGTNMPQTIELEITPQKRMGTYYAPYYSRWTGYGEDYQSYLFSFFESSDRPDSLNIRIDASRRYFEWLQEISNAYLTAAQKYYTEVPEEILPRLTELCREHPLKTTGEVTEFILDTLWSETSYSLTPGFSSFTDDIVESFLFDRKEGYCVHYASTAALMYRMYGIPARYVSGYAVSPDQFQKDDVNGYRAQVTDESAHAWVEIYQAETGWIPVEVTPSSGQTQEITSLLAKVPDRAEADERPGASGQNSSGNTEEDEEDSNADTDSQEAEEEGISLRLSEYFHVWYLIPALAFIVILVLLRRTILLKRAAGYQVRQSFGYLILILHACGKMKSFHGAEADFADILKTTVPVLKNEEIRSMMAAVNAAAYGDEAPSEEENVLLREICQKTVRFFYASANPFKKFLLRFWNTFL</sequence>
<dbReference type="PANTHER" id="PTHR42736:SF1">
    <property type="entry name" value="PROTEIN-GLUTAMINE GAMMA-GLUTAMYLTRANSFERASE"/>
    <property type="match status" value="1"/>
</dbReference>
<evidence type="ECO:0000313" key="5">
    <source>
        <dbReference type="Proteomes" id="UP001145094"/>
    </source>
</evidence>
<dbReference type="InterPro" id="IPR021878">
    <property type="entry name" value="TgpA_N"/>
</dbReference>
<dbReference type="Pfam" id="PF01841">
    <property type="entry name" value="Transglut_core"/>
    <property type="match status" value="1"/>
</dbReference>
<name>A0A9W6CC88_9FIRM</name>
<proteinExistence type="predicted"/>
<dbReference type="SUPFAM" id="SSF54001">
    <property type="entry name" value="Cysteine proteinases"/>
    <property type="match status" value="1"/>
</dbReference>
<reference evidence="4" key="1">
    <citation type="submission" date="2022-11" db="EMBL/GenBank/DDBJ databases">
        <title>Draft genome sequence of Sellimonas catena strain 18CBH55.</title>
        <authorList>
            <person name="Hisatomi A."/>
            <person name="Ohkuma M."/>
            <person name="Sakamoto M."/>
        </authorList>
    </citation>
    <scope>NUCLEOTIDE SEQUENCE</scope>
    <source>
        <strain evidence="4">18CBH55</strain>
    </source>
</reference>
<reference evidence="4" key="2">
    <citation type="submission" date="2022-11" db="EMBL/GenBank/DDBJ databases">
        <title>Draft genome sequence of Sellimonas catena strain 18CBH55.</title>
        <authorList>
            <person name="Atsushi H."/>
            <person name="Moriya O."/>
            <person name="Mitsuo S."/>
        </authorList>
    </citation>
    <scope>NUCLEOTIDE SEQUENCE</scope>
    <source>
        <strain evidence="4">18CBH55</strain>
    </source>
</reference>
<dbReference type="PANTHER" id="PTHR42736">
    <property type="entry name" value="PROTEIN-GLUTAMINE GAMMA-GLUTAMYLTRANSFERASE"/>
    <property type="match status" value="1"/>
</dbReference>
<feature type="transmembrane region" description="Helical" evidence="2">
    <location>
        <begin position="112"/>
        <end position="128"/>
    </location>
</feature>
<protein>
    <recommendedName>
        <fullName evidence="3">Transglutaminase-like domain-containing protein</fullName>
    </recommendedName>
</protein>
<dbReference type="EMBL" id="BSCH01000007">
    <property type="protein sequence ID" value="GLG89880.1"/>
    <property type="molecule type" value="Genomic_DNA"/>
</dbReference>
<feature type="transmembrane region" description="Helical" evidence="2">
    <location>
        <begin position="7"/>
        <end position="25"/>
    </location>
</feature>
<feature type="transmembrane region" description="Helical" evidence="2">
    <location>
        <begin position="589"/>
        <end position="608"/>
    </location>
</feature>
<dbReference type="AlphaFoldDB" id="A0A9W6CC88"/>
<feature type="domain" description="Transglutaminase-like" evidence="3">
    <location>
        <begin position="449"/>
        <end position="525"/>
    </location>
</feature>
<evidence type="ECO:0000313" key="4">
    <source>
        <dbReference type="EMBL" id="GLG89880.1"/>
    </source>
</evidence>
<accession>A0A9W6CC88</accession>
<dbReference type="SMART" id="SM00460">
    <property type="entry name" value="TGc"/>
    <property type="match status" value="1"/>
</dbReference>
<feature type="transmembrane region" description="Helical" evidence="2">
    <location>
        <begin position="85"/>
        <end position="105"/>
    </location>
</feature>
<feature type="transmembrane region" description="Helical" evidence="2">
    <location>
        <begin position="31"/>
        <end position="52"/>
    </location>
</feature>